<feature type="transmembrane region" description="Helical" evidence="5">
    <location>
        <begin position="291"/>
        <end position="309"/>
    </location>
</feature>
<dbReference type="Pfam" id="PF00916">
    <property type="entry name" value="Sulfate_transp"/>
    <property type="match status" value="1"/>
</dbReference>
<dbReference type="Proteomes" id="UP000294614">
    <property type="component" value="Unassembled WGS sequence"/>
</dbReference>
<dbReference type="InterPro" id="IPR036513">
    <property type="entry name" value="STAS_dom_sf"/>
</dbReference>
<dbReference type="RefSeq" id="WP_132874481.1">
    <property type="nucleotide sequence ID" value="NZ_JAJUHT010000008.1"/>
</dbReference>
<keyword evidence="2 5" id="KW-0812">Transmembrane</keyword>
<dbReference type="PANTHER" id="PTHR11814">
    <property type="entry name" value="SULFATE TRANSPORTER"/>
    <property type="match status" value="1"/>
</dbReference>
<feature type="transmembrane region" description="Helical" evidence="5">
    <location>
        <begin position="244"/>
        <end position="270"/>
    </location>
</feature>
<gene>
    <name evidence="7" type="ORF">C8D98_2509</name>
</gene>
<dbReference type="Gene3D" id="3.30.750.24">
    <property type="entry name" value="STAS domain"/>
    <property type="match status" value="1"/>
</dbReference>
<name>A0A4R1K5U5_9BACT</name>
<dbReference type="InterPro" id="IPR001902">
    <property type="entry name" value="SLC26A/SulP_fam"/>
</dbReference>
<dbReference type="GO" id="GO:0055085">
    <property type="term" value="P:transmembrane transport"/>
    <property type="evidence" value="ECO:0007669"/>
    <property type="project" value="InterPro"/>
</dbReference>
<keyword evidence="8" id="KW-1185">Reference proteome</keyword>
<evidence type="ECO:0000256" key="5">
    <source>
        <dbReference type="SAM" id="Phobius"/>
    </source>
</evidence>
<evidence type="ECO:0000256" key="2">
    <source>
        <dbReference type="ARBA" id="ARBA00022692"/>
    </source>
</evidence>
<dbReference type="Pfam" id="PF01740">
    <property type="entry name" value="STAS"/>
    <property type="match status" value="1"/>
</dbReference>
<dbReference type="PROSITE" id="PS50801">
    <property type="entry name" value="STAS"/>
    <property type="match status" value="1"/>
</dbReference>
<dbReference type="EMBL" id="SMGG01000006">
    <property type="protein sequence ID" value="TCK59575.1"/>
    <property type="molecule type" value="Genomic_DNA"/>
</dbReference>
<reference evidence="7 8" key="1">
    <citation type="submission" date="2019-03" db="EMBL/GenBank/DDBJ databases">
        <title>Genomic Encyclopedia of Type Strains, Phase IV (KMG-IV): sequencing the most valuable type-strain genomes for metagenomic binning, comparative biology and taxonomic classification.</title>
        <authorList>
            <person name="Goeker M."/>
        </authorList>
    </citation>
    <scope>NUCLEOTIDE SEQUENCE [LARGE SCALE GENOMIC DNA]</scope>
    <source>
        <strain evidence="7 8">DSM 24984</strain>
    </source>
</reference>
<comment type="subcellular location">
    <subcellularLocation>
        <location evidence="1">Membrane</location>
        <topology evidence="1">Multi-pass membrane protein</topology>
    </subcellularLocation>
</comment>
<dbReference type="InterPro" id="IPR002645">
    <property type="entry name" value="STAS_dom"/>
</dbReference>
<feature type="transmembrane region" description="Helical" evidence="5">
    <location>
        <begin position="174"/>
        <end position="191"/>
    </location>
</feature>
<dbReference type="InterPro" id="IPR011547">
    <property type="entry name" value="SLC26A/SulP_dom"/>
</dbReference>
<feature type="transmembrane region" description="Helical" evidence="5">
    <location>
        <begin position="379"/>
        <end position="410"/>
    </location>
</feature>
<feature type="transmembrane region" description="Helical" evidence="5">
    <location>
        <begin position="346"/>
        <end position="363"/>
    </location>
</feature>
<dbReference type="NCBIfam" id="TIGR00815">
    <property type="entry name" value="sulP"/>
    <property type="match status" value="1"/>
</dbReference>
<comment type="caution">
    <text evidence="7">The sequence shown here is derived from an EMBL/GenBank/DDBJ whole genome shotgun (WGS) entry which is preliminary data.</text>
</comment>
<feature type="domain" description="STAS" evidence="6">
    <location>
        <begin position="443"/>
        <end position="546"/>
    </location>
</feature>
<feature type="transmembrane region" description="Helical" evidence="5">
    <location>
        <begin position="93"/>
        <end position="111"/>
    </location>
</feature>
<keyword evidence="4 5" id="KW-0472">Membrane</keyword>
<feature type="transmembrane region" description="Helical" evidence="5">
    <location>
        <begin position="203"/>
        <end position="224"/>
    </location>
</feature>
<feature type="transmembrane region" description="Helical" evidence="5">
    <location>
        <begin position="123"/>
        <end position="141"/>
    </location>
</feature>
<evidence type="ECO:0000256" key="4">
    <source>
        <dbReference type="ARBA" id="ARBA00023136"/>
    </source>
</evidence>
<feature type="transmembrane region" description="Helical" evidence="5">
    <location>
        <begin position="54"/>
        <end position="73"/>
    </location>
</feature>
<evidence type="ECO:0000259" key="6">
    <source>
        <dbReference type="PROSITE" id="PS50801"/>
    </source>
</evidence>
<organism evidence="7 8">
    <name type="scientific">Seleniivibrio woodruffii</name>
    <dbReference type="NCBI Taxonomy" id="1078050"/>
    <lineage>
        <taxon>Bacteria</taxon>
        <taxon>Pseudomonadati</taxon>
        <taxon>Deferribacterota</taxon>
        <taxon>Deferribacteres</taxon>
        <taxon>Deferribacterales</taxon>
        <taxon>Geovibrionaceae</taxon>
        <taxon>Seleniivibrio</taxon>
    </lineage>
</organism>
<feature type="transmembrane region" description="Helical" evidence="5">
    <location>
        <begin position="321"/>
        <end position="339"/>
    </location>
</feature>
<evidence type="ECO:0000256" key="3">
    <source>
        <dbReference type="ARBA" id="ARBA00022989"/>
    </source>
</evidence>
<dbReference type="OrthoDB" id="9771198at2"/>
<protein>
    <submittedName>
        <fullName evidence="7">SulP family sulfate permease</fullName>
    </submittedName>
</protein>
<dbReference type="GO" id="GO:0016020">
    <property type="term" value="C:membrane"/>
    <property type="evidence" value="ECO:0007669"/>
    <property type="project" value="UniProtKB-SubCell"/>
</dbReference>
<feature type="transmembrane region" description="Helical" evidence="5">
    <location>
        <begin position="27"/>
        <end position="47"/>
    </location>
</feature>
<accession>A0A4R1K5U5</accession>
<evidence type="ECO:0000313" key="8">
    <source>
        <dbReference type="Proteomes" id="UP000294614"/>
    </source>
</evidence>
<sequence length="550" mass="59088">MSSRLVPQIYDCFKEGYNKKRLMQDTLSGVTVGIVALPLAIAFAIASGVKPEQGLFTAIIAGLLISLLSGSRVQIGGPTGAFIVVVYDIVVKFGYNGLAVATMIAGIMLVAMGAVRLGGVIKFIPYPMTVGFTSGIALIIGTTQIKDIFGLQTQAASAGFIHRIESYVQSASTFNPYSIAVAAAALAIILIMPKFTKKIPGSIIAILITTAAVTAFNIPVATIQTEFGEVPSTLPLPSFPDINLDLVTAVFPSAITIALLAAIESLLSAVVADGMTSTRHRSNMELVGQGVANFFSPLFGGIPATGAIARTATNIKNGATSPVSGIVHAITLLLILMFFGKWAKLIPMPTLAAVLIVVAYHMSEWRHFLKLLKSPAADILIMVVTFLLTVFIDLTVAIETGVVLSALLFMNRMAETTEVKNFGREVNEDFETHDVLSKDRIPDGVDVFEIFGSFFFGAVNQFKDTLRIVKKKPKVIILRMRTVPYIDATAIMALEEVLKKSESEGIQLILSGISPNLLHTLEKVEFDKKIGRENICPHIDNALEQAKKFV</sequence>
<dbReference type="AlphaFoldDB" id="A0A4R1K5U5"/>
<proteinExistence type="predicted"/>
<dbReference type="CDD" id="cd07042">
    <property type="entry name" value="STAS_SulP_like_sulfate_transporter"/>
    <property type="match status" value="1"/>
</dbReference>
<evidence type="ECO:0000256" key="1">
    <source>
        <dbReference type="ARBA" id="ARBA00004141"/>
    </source>
</evidence>
<dbReference type="SUPFAM" id="SSF52091">
    <property type="entry name" value="SpoIIaa-like"/>
    <property type="match status" value="1"/>
</dbReference>
<keyword evidence="3 5" id="KW-1133">Transmembrane helix</keyword>
<evidence type="ECO:0000313" key="7">
    <source>
        <dbReference type="EMBL" id="TCK59575.1"/>
    </source>
</evidence>